<organism evidence="4 5">
    <name type="scientific">Roseofilum acuticapitatum BLCC-M154</name>
    <dbReference type="NCBI Taxonomy" id="3022444"/>
    <lineage>
        <taxon>Bacteria</taxon>
        <taxon>Bacillati</taxon>
        <taxon>Cyanobacteriota</taxon>
        <taxon>Cyanophyceae</taxon>
        <taxon>Desertifilales</taxon>
        <taxon>Desertifilaceae</taxon>
        <taxon>Roseofilum</taxon>
        <taxon>Roseofilum acuticapitatum</taxon>
    </lineage>
</organism>
<dbReference type="InterPro" id="IPR000182">
    <property type="entry name" value="GNAT_dom"/>
</dbReference>
<feature type="domain" description="N-acetyltransferase" evidence="3">
    <location>
        <begin position="9"/>
        <end position="163"/>
    </location>
</feature>
<evidence type="ECO:0000256" key="2">
    <source>
        <dbReference type="ARBA" id="ARBA00023315"/>
    </source>
</evidence>
<protein>
    <submittedName>
        <fullName evidence="4">GNAT family N-acetyltransferase</fullName>
    </submittedName>
</protein>
<proteinExistence type="predicted"/>
<evidence type="ECO:0000256" key="1">
    <source>
        <dbReference type="ARBA" id="ARBA00022679"/>
    </source>
</evidence>
<dbReference type="PANTHER" id="PTHR10545">
    <property type="entry name" value="DIAMINE N-ACETYLTRANSFERASE"/>
    <property type="match status" value="1"/>
</dbReference>
<keyword evidence="1" id="KW-0808">Transferase</keyword>
<dbReference type="RefSeq" id="WP_283755705.1">
    <property type="nucleotide sequence ID" value="NZ_JAQOSP010000134.1"/>
</dbReference>
<dbReference type="SUPFAM" id="SSF55729">
    <property type="entry name" value="Acyl-CoA N-acyltransferases (Nat)"/>
    <property type="match status" value="1"/>
</dbReference>
<dbReference type="Proteomes" id="UP001235303">
    <property type="component" value="Unassembled WGS sequence"/>
</dbReference>
<dbReference type="PANTHER" id="PTHR10545:SF29">
    <property type="entry name" value="GH14572P-RELATED"/>
    <property type="match status" value="1"/>
</dbReference>
<dbReference type="InterPro" id="IPR051016">
    <property type="entry name" value="Diverse_Substrate_AcTransf"/>
</dbReference>
<dbReference type="Gene3D" id="3.40.630.30">
    <property type="match status" value="1"/>
</dbReference>
<reference evidence="4 5" key="1">
    <citation type="submission" date="2023-01" db="EMBL/GenBank/DDBJ databases">
        <title>Novel diversity within Roseofilum (Cyanobacteria; Desertifilaceae) from marine benthic mats with descriptions of four novel species.</title>
        <authorList>
            <person name="Wang Y."/>
            <person name="Berthold D.E."/>
            <person name="Hu J."/>
            <person name="Lefler F.W."/>
            <person name="Laughinghouse H.D. IV."/>
        </authorList>
    </citation>
    <scope>NUCLEOTIDE SEQUENCE [LARGE SCALE GENOMIC DNA]</scope>
    <source>
        <strain evidence="4 5">BLCC-M154</strain>
    </source>
</reference>
<dbReference type="Pfam" id="PF00583">
    <property type="entry name" value="Acetyltransf_1"/>
    <property type="match status" value="1"/>
</dbReference>
<evidence type="ECO:0000313" key="5">
    <source>
        <dbReference type="Proteomes" id="UP001235303"/>
    </source>
</evidence>
<dbReference type="EMBL" id="JAQOSP010000134">
    <property type="protein sequence ID" value="MDJ1171951.1"/>
    <property type="molecule type" value="Genomic_DNA"/>
</dbReference>
<evidence type="ECO:0000259" key="3">
    <source>
        <dbReference type="PROSITE" id="PS51186"/>
    </source>
</evidence>
<comment type="caution">
    <text evidence="4">The sequence shown here is derived from an EMBL/GenBank/DDBJ whole genome shotgun (WGS) entry which is preliminary data.</text>
</comment>
<gene>
    <name evidence="4" type="ORF">PMG71_21195</name>
</gene>
<dbReference type="CDD" id="cd04301">
    <property type="entry name" value="NAT_SF"/>
    <property type="match status" value="1"/>
</dbReference>
<accession>A0ABT7B0A1</accession>
<name>A0ABT7B0A1_9CYAN</name>
<dbReference type="InterPro" id="IPR016181">
    <property type="entry name" value="Acyl_CoA_acyltransferase"/>
</dbReference>
<evidence type="ECO:0000313" key="4">
    <source>
        <dbReference type="EMBL" id="MDJ1171951.1"/>
    </source>
</evidence>
<keyword evidence="2" id="KW-0012">Acyltransferase</keyword>
<sequence length="163" mass="18457">MTPGDRPQLDIRPATRDDVPILFDLIGALAEYEQLSDQVVGSVAELEKHLCDRHYVEALIAQWEGKPVGFALFFHNYSTFRTQPGLYLEDLFVRPEYRRQGIGSALLKTLAKIALERGCGRFEWAVLDWNQPAIAFYQRMGADVLPDWRICRVTGSALSDLAT</sequence>
<dbReference type="PROSITE" id="PS51186">
    <property type="entry name" value="GNAT"/>
    <property type="match status" value="1"/>
</dbReference>
<keyword evidence="5" id="KW-1185">Reference proteome</keyword>